<evidence type="ECO:0000256" key="3">
    <source>
        <dbReference type="ARBA" id="ARBA00022475"/>
    </source>
</evidence>
<evidence type="ECO:0000256" key="4">
    <source>
        <dbReference type="ARBA" id="ARBA00022692"/>
    </source>
</evidence>
<comment type="subcellular location">
    <subcellularLocation>
        <location evidence="1">Cell membrane</location>
        <topology evidence="1">Multi-pass membrane protein</topology>
    </subcellularLocation>
</comment>
<dbReference type="OrthoDB" id="9805239at2"/>
<feature type="transmembrane region" description="Helical" evidence="7">
    <location>
        <begin position="72"/>
        <end position="89"/>
    </location>
</feature>
<evidence type="ECO:0000259" key="8">
    <source>
        <dbReference type="Pfam" id="PF00892"/>
    </source>
</evidence>
<evidence type="ECO:0000256" key="6">
    <source>
        <dbReference type="ARBA" id="ARBA00023136"/>
    </source>
</evidence>
<feature type="transmembrane region" description="Helical" evidence="7">
    <location>
        <begin position="193"/>
        <end position="212"/>
    </location>
</feature>
<reference evidence="9 10" key="1">
    <citation type="submission" date="2016-11" db="EMBL/GenBank/DDBJ databases">
        <authorList>
            <person name="Jaros S."/>
            <person name="Januszkiewicz K."/>
            <person name="Wedrychowicz H."/>
        </authorList>
    </citation>
    <scope>NUCLEOTIDE SEQUENCE [LARGE SCALE GENOMIC DNA]</scope>
    <source>
        <strain evidence="9 10">DSM 15930</strain>
    </source>
</reference>
<dbReference type="InterPro" id="IPR050638">
    <property type="entry name" value="AA-Vitamin_Transporters"/>
</dbReference>
<dbReference type="STRING" id="1120996.SAMN02746066_02672"/>
<evidence type="ECO:0000256" key="7">
    <source>
        <dbReference type="SAM" id="Phobius"/>
    </source>
</evidence>
<feature type="transmembrane region" description="Helical" evidence="7">
    <location>
        <begin position="101"/>
        <end position="121"/>
    </location>
</feature>
<dbReference type="GO" id="GO:0005886">
    <property type="term" value="C:plasma membrane"/>
    <property type="evidence" value="ECO:0007669"/>
    <property type="project" value="UniProtKB-SubCell"/>
</dbReference>
<keyword evidence="6 7" id="KW-0472">Membrane</keyword>
<dbReference type="AlphaFoldDB" id="A0A1M7KDD1"/>
<dbReference type="SUPFAM" id="SSF103481">
    <property type="entry name" value="Multidrug resistance efflux transporter EmrE"/>
    <property type="match status" value="2"/>
</dbReference>
<sequence>MNTNITLDNHKTRGHLACIFTIIVWGTTFISTKVLLRSFSPVEILFIRFVIGYAALWVAYPKHLRITDKKQEIYFAAAGLCGVTLYYLFENIALTYTLASNVGVVVSIAPFFTAILGFLLLKEEKPHIRFFIGFGIALAGICLISFNSKTEFSINPLGDLLAIGAAILWAFYSIITKKLSSFGYNMIQTTRRIFFYGLLFMFPFLFIMDFHITLEPFMNCTNVLNFIFLGIGACALCFVTWNYAVRHLGTVKTSVYIYGVPVITAITSALVLHEAITVTTICGIVLTLVGLFLSEKRK</sequence>
<feature type="transmembrane region" description="Helical" evidence="7">
    <location>
        <begin position="16"/>
        <end position="36"/>
    </location>
</feature>
<proteinExistence type="inferred from homology"/>
<gene>
    <name evidence="9" type="ORF">SAMN02746066_02672</name>
</gene>
<dbReference type="PANTHER" id="PTHR32322:SF18">
    <property type="entry name" value="S-ADENOSYLMETHIONINE_S-ADENOSYLHOMOCYSTEINE TRANSPORTER"/>
    <property type="match status" value="1"/>
</dbReference>
<accession>A0A1M7KDD1</accession>
<name>A0A1M7KDD1_9FIRM</name>
<dbReference type="RefSeq" id="WP_073288496.1">
    <property type="nucleotide sequence ID" value="NZ_FRCP01000013.1"/>
</dbReference>
<keyword evidence="4 7" id="KW-0812">Transmembrane</keyword>
<keyword evidence="10" id="KW-1185">Reference proteome</keyword>
<protein>
    <submittedName>
        <fullName evidence="9">Permease of the drug/metabolite transporter (DMT) superfamily</fullName>
    </submittedName>
</protein>
<dbReference type="EMBL" id="FRCP01000013">
    <property type="protein sequence ID" value="SHM63031.1"/>
    <property type="molecule type" value="Genomic_DNA"/>
</dbReference>
<feature type="domain" description="EamA" evidence="8">
    <location>
        <begin position="13"/>
        <end position="145"/>
    </location>
</feature>
<feature type="transmembrane region" description="Helical" evidence="7">
    <location>
        <begin position="278"/>
        <end position="294"/>
    </location>
</feature>
<dbReference type="InterPro" id="IPR000620">
    <property type="entry name" value="EamA_dom"/>
</dbReference>
<feature type="transmembrane region" description="Helical" evidence="7">
    <location>
        <begin position="152"/>
        <end position="172"/>
    </location>
</feature>
<dbReference type="PANTHER" id="PTHR32322">
    <property type="entry name" value="INNER MEMBRANE TRANSPORTER"/>
    <property type="match status" value="1"/>
</dbReference>
<evidence type="ECO:0000256" key="2">
    <source>
        <dbReference type="ARBA" id="ARBA00007362"/>
    </source>
</evidence>
<keyword evidence="5 7" id="KW-1133">Transmembrane helix</keyword>
<keyword evidence="3" id="KW-1003">Cell membrane</keyword>
<feature type="transmembrane region" description="Helical" evidence="7">
    <location>
        <begin position="255"/>
        <end position="272"/>
    </location>
</feature>
<dbReference type="InterPro" id="IPR037185">
    <property type="entry name" value="EmrE-like"/>
</dbReference>
<comment type="similarity">
    <text evidence="2">Belongs to the EamA transporter family.</text>
</comment>
<feature type="domain" description="EamA" evidence="8">
    <location>
        <begin position="157"/>
        <end position="293"/>
    </location>
</feature>
<dbReference type="Proteomes" id="UP000184038">
    <property type="component" value="Unassembled WGS sequence"/>
</dbReference>
<evidence type="ECO:0000256" key="5">
    <source>
        <dbReference type="ARBA" id="ARBA00022989"/>
    </source>
</evidence>
<evidence type="ECO:0000313" key="9">
    <source>
        <dbReference type="EMBL" id="SHM63031.1"/>
    </source>
</evidence>
<feature type="transmembrane region" description="Helical" evidence="7">
    <location>
        <begin position="42"/>
        <end position="60"/>
    </location>
</feature>
<dbReference type="Pfam" id="PF00892">
    <property type="entry name" value="EamA"/>
    <property type="match status" value="2"/>
</dbReference>
<feature type="transmembrane region" description="Helical" evidence="7">
    <location>
        <begin position="128"/>
        <end position="146"/>
    </location>
</feature>
<evidence type="ECO:0000256" key="1">
    <source>
        <dbReference type="ARBA" id="ARBA00004651"/>
    </source>
</evidence>
<organism evidence="9 10">
    <name type="scientific">Anaerosporobacter mobilis DSM 15930</name>
    <dbReference type="NCBI Taxonomy" id="1120996"/>
    <lineage>
        <taxon>Bacteria</taxon>
        <taxon>Bacillati</taxon>
        <taxon>Bacillota</taxon>
        <taxon>Clostridia</taxon>
        <taxon>Lachnospirales</taxon>
        <taxon>Lachnospiraceae</taxon>
        <taxon>Anaerosporobacter</taxon>
    </lineage>
</organism>
<evidence type="ECO:0000313" key="10">
    <source>
        <dbReference type="Proteomes" id="UP000184038"/>
    </source>
</evidence>
<feature type="transmembrane region" description="Helical" evidence="7">
    <location>
        <begin position="224"/>
        <end position="243"/>
    </location>
</feature>